<sequence length="82" mass="9605">MKISKDTNLWDVMDAFNWKWCIVTLKSGKKIKLYVVDVDYESFGYDIIIYNYTGSNSYGNYIAFSDIDEIELYKGGKEYGEK</sequence>
<accession>A0A1Y3S253</accession>
<reference evidence="1" key="4">
    <citation type="submission" date="2021-09" db="EMBL/GenBank/DDBJ databases">
        <authorList>
            <person name="Gilroy R."/>
        </authorList>
    </citation>
    <scope>NUCLEOTIDE SEQUENCE</scope>
    <source>
        <strain evidence="1">CHK189-29639</strain>
    </source>
</reference>
<protein>
    <submittedName>
        <fullName evidence="1">Uncharacterized protein</fullName>
    </submittedName>
</protein>
<comment type="caution">
    <text evidence="1">The sequence shown here is derived from an EMBL/GenBank/DDBJ whole genome shotgun (WGS) entry which is preliminary data.</text>
</comment>
<dbReference type="Proteomes" id="UP000196255">
    <property type="component" value="Unassembled WGS sequence"/>
</dbReference>
<evidence type="ECO:0000313" key="4">
    <source>
        <dbReference type="Proteomes" id="UP000759256"/>
    </source>
</evidence>
<reference evidence="2" key="2">
    <citation type="journal article" date="2018" name="BMC Genomics">
        <title>Whole genome sequencing and function prediction of 133 gut anaerobes isolated from chicken caecum in pure cultures.</title>
        <authorList>
            <person name="Medvecky M."/>
            <person name="Cejkova D."/>
            <person name="Polansky O."/>
            <person name="Karasova D."/>
            <person name="Kubasova T."/>
            <person name="Cizek A."/>
            <person name="Rychlik I."/>
        </authorList>
    </citation>
    <scope>NUCLEOTIDE SEQUENCE</scope>
    <source>
        <strain evidence="2">An84</strain>
    </source>
</reference>
<evidence type="ECO:0000313" key="1">
    <source>
        <dbReference type="EMBL" id="HJG16429.1"/>
    </source>
</evidence>
<evidence type="ECO:0000313" key="2">
    <source>
        <dbReference type="EMBL" id="OUN18296.1"/>
    </source>
</evidence>
<reference evidence="1" key="3">
    <citation type="journal article" date="2021" name="PeerJ">
        <title>Extensive microbial diversity within the chicken gut microbiome revealed by metagenomics and culture.</title>
        <authorList>
            <person name="Gilroy R."/>
            <person name="Ravi A."/>
            <person name="Getino M."/>
            <person name="Pursley I."/>
            <person name="Horton D.L."/>
            <person name="Alikhan N.F."/>
            <person name="Baker D."/>
            <person name="Gharbi K."/>
            <person name="Hall N."/>
            <person name="Watson M."/>
            <person name="Adriaenssens E.M."/>
            <person name="Foster-Nyarko E."/>
            <person name="Jarju S."/>
            <person name="Secka A."/>
            <person name="Antonio M."/>
            <person name="Oren A."/>
            <person name="Chaudhuri R.R."/>
            <person name="La Ragione R."/>
            <person name="Hildebrand F."/>
            <person name="Pallen M.J."/>
        </authorList>
    </citation>
    <scope>NUCLEOTIDE SEQUENCE</scope>
    <source>
        <strain evidence="1">CHK189-29639</strain>
    </source>
</reference>
<evidence type="ECO:0000313" key="3">
    <source>
        <dbReference type="Proteomes" id="UP000196255"/>
    </source>
</evidence>
<dbReference type="Proteomes" id="UP000759256">
    <property type="component" value="Unassembled WGS sequence"/>
</dbReference>
<dbReference type="RefSeq" id="WP_003706973.1">
    <property type="nucleotide sequence ID" value="NZ_CANCWC010000018.1"/>
</dbReference>
<organism evidence="1 4">
    <name type="scientific">Ligilactobacillus salivarius</name>
    <dbReference type="NCBI Taxonomy" id="1624"/>
    <lineage>
        <taxon>Bacteria</taxon>
        <taxon>Bacillati</taxon>
        <taxon>Bacillota</taxon>
        <taxon>Bacilli</taxon>
        <taxon>Lactobacillales</taxon>
        <taxon>Lactobacillaceae</taxon>
        <taxon>Ligilactobacillus</taxon>
    </lineage>
</organism>
<proteinExistence type="predicted"/>
<dbReference type="EMBL" id="DYVK01000098">
    <property type="protein sequence ID" value="HJG16429.1"/>
    <property type="molecule type" value="Genomic_DNA"/>
</dbReference>
<gene>
    <name evidence="2" type="ORF">B5G36_06595</name>
    <name evidence="1" type="ORF">K8V06_09895</name>
</gene>
<dbReference type="AlphaFoldDB" id="A0A1Y3S253"/>
<name>A0A1Y3S253_9LACO</name>
<reference evidence="3" key="1">
    <citation type="submission" date="2017-04" db="EMBL/GenBank/DDBJ databases">
        <title>Function of individual gut microbiota members based on whole genome sequencing of pure cultures obtained from chicken caecum.</title>
        <authorList>
            <person name="Medvecky M."/>
            <person name="Cejkova D."/>
            <person name="Polansky O."/>
            <person name="Karasova D."/>
            <person name="Kubasova T."/>
            <person name="Cizek A."/>
            <person name="Rychlik I."/>
        </authorList>
    </citation>
    <scope>NUCLEOTIDE SEQUENCE [LARGE SCALE GENOMIC DNA]</scope>
    <source>
        <strain evidence="3">An84</strain>
    </source>
</reference>
<dbReference type="EMBL" id="NFHF01000013">
    <property type="protein sequence ID" value="OUN18296.1"/>
    <property type="molecule type" value="Genomic_DNA"/>
</dbReference>